<evidence type="ECO:0000259" key="1">
    <source>
        <dbReference type="Pfam" id="PF12680"/>
    </source>
</evidence>
<dbReference type="AlphaFoldDB" id="A0A7G6T323"/>
<accession>A0A7G6T323</accession>
<reference evidence="3" key="1">
    <citation type="journal article" date="2020" name="Mol. Plant Microbe">
        <title>Rhizobial microsymbionts of the narrowly endemic Oxytropis species growing in Kamchatka are characterized by significant genetic diversity and possess a set of genes that are associated with T3SS and T6SS secretion systems and can affect the development of symbiosis.</title>
        <authorList>
            <person name="Safronova V."/>
            <person name="Guro P."/>
            <person name="Sazanova A."/>
            <person name="Kuznetsova I."/>
            <person name="Belimov A."/>
            <person name="Yakubov V."/>
            <person name="Chirak E."/>
            <person name="Afonin A."/>
            <person name="Gogolev Y."/>
            <person name="Andronov E."/>
            <person name="Tikhonovich I."/>
        </authorList>
    </citation>
    <scope>NUCLEOTIDE SEQUENCE [LARGE SCALE GENOMIC DNA]</scope>
    <source>
        <strain evidence="3">583</strain>
    </source>
</reference>
<dbReference type="SUPFAM" id="SSF54427">
    <property type="entry name" value="NTF2-like"/>
    <property type="match status" value="1"/>
</dbReference>
<evidence type="ECO:0000313" key="2">
    <source>
        <dbReference type="EMBL" id="QND61155.1"/>
    </source>
</evidence>
<sequence length="125" mass="13312">MTGTNGKALTIAQAYFDAMANKDVEQISSISAEDVVCISPLGELQGVQAFRGFQEGFASMIKTLTLLAAFGDDDHAVIVYNAETYPVPSAVVAEHVVIKGGRIASTTVIYDGTPFAEYLKTVQPH</sequence>
<proteinExistence type="predicted"/>
<dbReference type="Pfam" id="PF12680">
    <property type="entry name" value="SnoaL_2"/>
    <property type="match status" value="1"/>
</dbReference>
<gene>
    <name evidence="2" type="ORF">HB778_05600</name>
</gene>
<organism evidence="2 3">
    <name type="scientific">Mesorhizobium huakuii</name>
    <dbReference type="NCBI Taxonomy" id="28104"/>
    <lineage>
        <taxon>Bacteria</taxon>
        <taxon>Pseudomonadati</taxon>
        <taxon>Pseudomonadota</taxon>
        <taxon>Alphaproteobacteria</taxon>
        <taxon>Hyphomicrobiales</taxon>
        <taxon>Phyllobacteriaceae</taxon>
        <taxon>Mesorhizobium</taxon>
    </lineage>
</organism>
<dbReference type="InterPro" id="IPR032710">
    <property type="entry name" value="NTF2-like_dom_sf"/>
</dbReference>
<dbReference type="Proteomes" id="UP000515465">
    <property type="component" value="Chromosome"/>
</dbReference>
<dbReference type="InterPro" id="IPR037401">
    <property type="entry name" value="SnoaL-like"/>
</dbReference>
<dbReference type="EMBL" id="CP050296">
    <property type="protein sequence ID" value="QND61155.1"/>
    <property type="molecule type" value="Genomic_DNA"/>
</dbReference>
<protein>
    <submittedName>
        <fullName evidence="2">Nuclear transport factor 2 family protein</fullName>
    </submittedName>
</protein>
<dbReference type="Gene3D" id="3.10.450.50">
    <property type="match status" value="1"/>
</dbReference>
<feature type="domain" description="SnoaL-like" evidence="1">
    <location>
        <begin position="13"/>
        <end position="105"/>
    </location>
</feature>
<name>A0A7G6T323_9HYPH</name>
<evidence type="ECO:0000313" key="3">
    <source>
        <dbReference type="Proteomes" id="UP000515465"/>
    </source>
</evidence>